<dbReference type="Proteomes" id="UP000184111">
    <property type="component" value="Unassembled WGS sequence"/>
</dbReference>
<name>A0A1M7QXK0_9ACTN</name>
<keyword evidence="2" id="KW-1133">Transmembrane helix</keyword>
<evidence type="ECO:0000256" key="2">
    <source>
        <dbReference type="SAM" id="Phobius"/>
    </source>
</evidence>
<feature type="transmembrane region" description="Helical" evidence="2">
    <location>
        <begin position="6"/>
        <end position="27"/>
    </location>
</feature>
<dbReference type="AlphaFoldDB" id="A0A1M7QXK0"/>
<keyword evidence="4" id="KW-1185">Reference proteome</keyword>
<proteinExistence type="predicted"/>
<accession>A0A1M7QXK0</accession>
<dbReference type="EMBL" id="FRBI01000047">
    <property type="protein sequence ID" value="SHN36476.1"/>
    <property type="molecule type" value="Genomic_DNA"/>
</dbReference>
<organism evidence="3 4">
    <name type="scientific">Actinacidiphila paucisporea</name>
    <dbReference type="NCBI Taxonomy" id="310782"/>
    <lineage>
        <taxon>Bacteria</taxon>
        <taxon>Bacillati</taxon>
        <taxon>Actinomycetota</taxon>
        <taxon>Actinomycetes</taxon>
        <taxon>Kitasatosporales</taxon>
        <taxon>Streptomycetaceae</taxon>
        <taxon>Actinacidiphila</taxon>
    </lineage>
</organism>
<evidence type="ECO:0000313" key="3">
    <source>
        <dbReference type="EMBL" id="SHN36476.1"/>
    </source>
</evidence>
<dbReference type="Pfam" id="PF19865">
    <property type="entry name" value="DUF6338"/>
    <property type="match status" value="1"/>
</dbReference>
<protein>
    <submittedName>
        <fullName evidence="3">Uncharacterized protein</fullName>
    </submittedName>
</protein>
<gene>
    <name evidence="3" type="ORF">SAMN05216499_1478</name>
</gene>
<dbReference type="InterPro" id="IPR045919">
    <property type="entry name" value="DUF6338"/>
</dbReference>
<feature type="region of interest" description="Disordered" evidence="1">
    <location>
        <begin position="210"/>
        <end position="253"/>
    </location>
</feature>
<reference evidence="3 4" key="1">
    <citation type="submission" date="2016-11" db="EMBL/GenBank/DDBJ databases">
        <authorList>
            <person name="Jaros S."/>
            <person name="Januszkiewicz K."/>
            <person name="Wedrychowicz H."/>
        </authorList>
    </citation>
    <scope>NUCLEOTIDE SEQUENCE [LARGE SCALE GENOMIC DNA]</scope>
    <source>
        <strain evidence="3 4">CGMCC 4.2025</strain>
    </source>
</reference>
<keyword evidence="2" id="KW-0812">Transmembrane</keyword>
<dbReference type="RefSeq" id="WP_073502974.1">
    <property type="nucleotide sequence ID" value="NZ_FRBI01000047.1"/>
</dbReference>
<feature type="transmembrane region" description="Helical" evidence="2">
    <location>
        <begin position="88"/>
        <end position="107"/>
    </location>
</feature>
<evidence type="ECO:0000256" key="1">
    <source>
        <dbReference type="SAM" id="MobiDB-lite"/>
    </source>
</evidence>
<feature type="transmembrane region" description="Helical" evidence="2">
    <location>
        <begin position="48"/>
        <end position="68"/>
    </location>
</feature>
<keyword evidence="2" id="KW-0472">Membrane</keyword>
<evidence type="ECO:0000313" key="4">
    <source>
        <dbReference type="Proteomes" id="UP000184111"/>
    </source>
</evidence>
<sequence length="253" mass="27581">MPHAPTTVAQVVIILFLVLPGVTYQFVRERARGLTPAHRDLGERVLRAVTVGIALDTVYVFLAGPALVHLVYDRRQGWLKGAAESPRVAALTAATLFVAVPAFAAWLTSWLSSRGNGSTYDPTPTAWDRVFQRRSHCLVRARLKSGRWIGGYYGEDSFTSSYPQAADLYLQTAWAVSAAGLFEHPLERSGGLYIRMDDVEYLDFIEVPPVTADGDTTSDRNSTAVGPQREEGLQARRQPTGADPGPAHAPSDS</sequence>
<dbReference type="OrthoDB" id="5113805at2"/>